<dbReference type="AlphaFoldDB" id="A0A0F8YG44"/>
<name>A0A0F8YG44_9ZZZZ</name>
<gene>
    <name evidence="2" type="ORF">LCGC14_3097590</name>
</gene>
<organism evidence="2">
    <name type="scientific">marine sediment metagenome</name>
    <dbReference type="NCBI Taxonomy" id="412755"/>
    <lineage>
        <taxon>unclassified sequences</taxon>
        <taxon>metagenomes</taxon>
        <taxon>ecological metagenomes</taxon>
    </lineage>
</organism>
<feature type="region of interest" description="Disordered" evidence="1">
    <location>
        <begin position="94"/>
        <end position="149"/>
    </location>
</feature>
<evidence type="ECO:0000256" key="1">
    <source>
        <dbReference type="SAM" id="MobiDB-lite"/>
    </source>
</evidence>
<sequence length="149" mass="16411">PFLGALYVAAEFADGNIYHFWVRSATIWAADTEYNLGALVNPTVTDGFAYEATRLGNPFPSWTPNAPRALNNIIEPTVYNGYYFKAITIIGDEPRSGDVEPTWPTNAGETVLEDTDGTLTPPDATPPTPVRPHLPDDDRYTPRGRAAWQ</sequence>
<proteinExistence type="predicted"/>
<reference evidence="2" key="1">
    <citation type="journal article" date="2015" name="Nature">
        <title>Complex archaea that bridge the gap between prokaryotes and eukaryotes.</title>
        <authorList>
            <person name="Spang A."/>
            <person name="Saw J.H."/>
            <person name="Jorgensen S.L."/>
            <person name="Zaremba-Niedzwiedzka K."/>
            <person name="Martijn J."/>
            <person name="Lind A.E."/>
            <person name="van Eijk R."/>
            <person name="Schleper C."/>
            <person name="Guy L."/>
            <person name="Ettema T.J."/>
        </authorList>
    </citation>
    <scope>NUCLEOTIDE SEQUENCE</scope>
</reference>
<evidence type="ECO:0000313" key="2">
    <source>
        <dbReference type="EMBL" id="KKK53159.1"/>
    </source>
</evidence>
<accession>A0A0F8YG44</accession>
<feature type="non-terminal residue" evidence="2">
    <location>
        <position position="1"/>
    </location>
</feature>
<protein>
    <submittedName>
        <fullName evidence="2">Uncharacterized protein</fullName>
    </submittedName>
</protein>
<feature type="compositionally biased region" description="Pro residues" evidence="1">
    <location>
        <begin position="123"/>
        <end position="132"/>
    </location>
</feature>
<dbReference type="EMBL" id="LAZR01066645">
    <property type="protein sequence ID" value="KKK53159.1"/>
    <property type="molecule type" value="Genomic_DNA"/>
</dbReference>
<comment type="caution">
    <text evidence="2">The sequence shown here is derived from an EMBL/GenBank/DDBJ whole genome shotgun (WGS) entry which is preliminary data.</text>
</comment>